<gene>
    <name evidence="9" type="ORF">QO014_001721</name>
</gene>
<dbReference type="PANTHER" id="PTHR43005">
    <property type="entry name" value="BLR7065 PROTEIN"/>
    <property type="match status" value="1"/>
</dbReference>
<comment type="subcellular location">
    <subcellularLocation>
        <location evidence="1 7">Cell membrane</location>
        <topology evidence="1 7">Multi-pass membrane protein</topology>
    </subcellularLocation>
</comment>
<organism evidence="9 10">
    <name type="scientific">Kaistia dalseonensis</name>
    <dbReference type="NCBI Taxonomy" id="410840"/>
    <lineage>
        <taxon>Bacteria</taxon>
        <taxon>Pseudomonadati</taxon>
        <taxon>Pseudomonadota</taxon>
        <taxon>Alphaproteobacteria</taxon>
        <taxon>Hyphomicrobiales</taxon>
        <taxon>Kaistiaceae</taxon>
        <taxon>Kaistia</taxon>
    </lineage>
</organism>
<accession>A0ABU0H786</accession>
<evidence type="ECO:0000313" key="9">
    <source>
        <dbReference type="EMBL" id="MDQ0437336.1"/>
    </source>
</evidence>
<comment type="similarity">
    <text evidence="7">Belongs to the binding-protein-dependent transport system permease family.</text>
</comment>
<dbReference type="Pfam" id="PF00528">
    <property type="entry name" value="BPD_transp_1"/>
    <property type="match status" value="1"/>
</dbReference>
<feature type="transmembrane region" description="Helical" evidence="7">
    <location>
        <begin position="258"/>
        <end position="281"/>
    </location>
</feature>
<evidence type="ECO:0000256" key="6">
    <source>
        <dbReference type="ARBA" id="ARBA00023136"/>
    </source>
</evidence>
<reference evidence="9 10" key="1">
    <citation type="submission" date="2023-07" db="EMBL/GenBank/DDBJ databases">
        <title>Genomic Encyclopedia of Type Strains, Phase IV (KMG-IV): sequencing the most valuable type-strain genomes for metagenomic binning, comparative biology and taxonomic classification.</title>
        <authorList>
            <person name="Goeker M."/>
        </authorList>
    </citation>
    <scope>NUCLEOTIDE SEQUENCE [LARGE SCALE GENOMIC DNA]</scope>
    <source>
        <strain evidence="9 10">B6-8</strain>
    </source>
</reference>
<evidence type="ECO:0000256" key="2">
    <source>
        <dbReference type="ARBA" id="ARBA00022448"/>
    </source>
</evidence>
<feature type="transmembrane region" description="Helical" evidence="7">
    <location>
        <begin position="153"/>
        <end position="177"/>
    </location>
</feature>
<dbReference type="Gene3D" id="1.10.3720.10">
    <property type="entry name" value="MetI-like"/>
    <property type="match status" value="1"/>
</dbReference>
<sequence length="288" mass="30994">MPQSMAAFALLTPVVIFFGLSVIYPLFETIRISFWQIRGLGKPTFIGIANYQRLFTDPTFLGTLWTTLIFTIGVTVISVAIGWFLAMLCSFAPKQTSIFRLMIFATFGISEAVAGYIWIGIFRPGESGLLNGVLIALGLGDWSQAWLGSAHSALMALIVAASWSSVGLPLLLSFAAVQTIPRTVLEAAQMDGAKPLAVVWYIMMPLSTAGARVAIFINLLSALRAFDIIFVLTNGGPARATETVGFFMYRESMTQFNLGYGAAATIVLLVAVLVVAIPAIAQRTKGAH</sequence>
<evidence type="ECO:0000256" key="4">
    <source>
        <dbReference type="ARBA" id="ARBA00022692"/>
    </source>
</evidence>
<evidence type="ECO:0000313" key="10">
    <source>
        <dbReference type="Proteomes" id="UP001241603"/>
    </source>
</evidence>
<feature type="transmembrane region" description="Helical" evidence="7">
    <location>
        <begin position="60"/>
        <end position="86"/>
    </location>
</feature>
<evidence type="ECO:0000256" key="7">
    <source>
        <dbReference type="RuleBase" id="RU363032"/>
    </source>
</evidence>
<protein>
    <submittedName>
        <fullName evidence="9">ABC-type sugar transport system permease subunit</fullName>
    </submittedName>
</protein>
<dbReference type="SUPFAM" id="SSF161098">
    <property type="entry name" value="MetI-like"/>
    <property type="match status" value="1"/>
</dbReference>
<feature type="transmembrane region" description="Helical" evidence="7">
    <location>
        <begin position="6"/>
        <end position="27"/>
    </location>
</feature>
<evidence type="ECO:0000259" key="8">
    <source>
        <dbReference type="PROSITE" id="PS50928"/>
    </source>
</evidence>
<proteinExistence type="inferred from homology"/>
<dbReference type="EMBL" id="JAUSVO010000002">
    <property type="protein sequence ID" value="MDQ0437336.1"/>
    <property type="molecule type" value="Genomic_DNA"/>
</dbReference>
<evidence type="ECO:0000256" key="3">
    <source>
        <dbReference type="ARBA" id="ARBA00022475"/>
    </source>
</evidence>
<dbReference type="InterPro" id="IPR035906">
    <property type="entry name" value="MetI-like_sf"/>
</dbReference>
<evidence type="ECO:0000256" key="1">
    <source>
        <dbReference type="ARBA" id="ARBA00004651"/>
    </source>
</evidence>
<name>A0ABU0H786_9HYPH</name>
<dbReference type="RefSeq" id="WP_266348264.1">
    <property type="nucleotide sequence ID" value="NZ_JAPKNG010000002.1"/>
</dbReference>
<dbReference type="InterPro" id="IPR000515">
    <property type="entry name" value="MetI-like"/>
</dbReference>
<dbReference type="PROSITE" id="PS50928">
    <property type="entry name" value="ABC_TM1"/>
    <property type="match status" value="1"/>
</dbReference>
<feature type="domain" description="ABC transmembrane type-1" evidence="8">
    <location>
        <begin position="64"/>
        <end position="281"/>
    </location>
</feature>
<keyword evidence="5 7" id="KW-1133">Transmembrane helix</keyword>
<keyword evidence="10" id="KW-1185">Reference proteome</keyword>
<keyword evidence="6 7" id="KW-0472">Membrane</keyword>
<comment type="caution">
    <text evidence="9">The sequence shown here is derived from an EMBL/GenBank/DDBJ whole genome shotgun (WGS) entry which is preliminary data.</text>
</comment>
<keyword evidence="4 7" id="KW-0812">Transmembrane</keyword>
<keyword evidence="2 7" id="KW-0813">Transport</keyword>
<feature type="transmembrane region" description="Helical" evidence="7">
    <location>
        <begin position="198"/>
        <end position="220"/>
    </location>
</feature>
<keyword evidence="3" id="KW-1003">Cell membrane</keyword>
<evidence type="ECO:0000256" key="5">
    <source>
        <dbReference type="ARBA" id="ARBA00022989"/>
    </source>
</evidence>
<feature type="transmembrane region" description="Helical" evidence="7">
    <location>
        <begin position="128"/>
        <end position="147"/>
    </location>
</feature>
<feature type="transmembrane region" description="Helical" evidence="7">
    <location>
        <begin position="98"/>
        <end position="121"/>
    </location>
</feature>
<dbReference type="PANTHER" id="PTHR43005:SF1">
    <property type="entry name" value="SPERMIDINE_PUTRESCINE TRANSPORT SYSTEM PERMEASE PROTEIN"/>
    <property type="match status" value="1"/>
</dbReference>
<dbReference type="CDD" id="cd06261">
    <property type="entry name" value="TM_PBP2"/>
    <property type="match status" value="1"/>
</dbReference>
<keyword evidence="9" id="KW-0762">Sugar transport</keyword>
<dbReference type="Proteomes" id="UP001241603">
    <property type="component" value="Unassembled WGS sequence"/>
</dbReference>